<dbReference type="InterPro" id="IPR036249">
    <property type="entry name" value="Thioredoxin-like_sf"/>
</dbReference>
<dbReference type="OrthoDB" id="9794721at2"/>
<dbReference type="SUPFAM" id="SSF47616">
    <property type="entry name" value="GST C-terminal domain-like"/>
    <property type="match status" value="1"/>
</dbReference>
<dbReference type="GO" id="GO:0004364">
    <property type="term" value="F:glutathione transferase activity"/>
    <property type="evidence" value="ECO:0007669"/>
    <property type="project" value="TreeGrafter"/>
</dbReference>
<evidence type="ECO:0000313" key="5">
    <source>
        <dbReference type="Proteomes" id="UP000249590"/>
    </source>
</evidence>
<protein>
    <submittedName>
        <fullName evidence="4">Glutathione S-transferase</fullName>
    </submittedName>
</protein>
<dbReference type="CDD" id="cd00570">
    <property type="entry name" value="GST_N_family"/>
    <property type="match status" value="1"/>
</dbReference>
<name>A0A8B2NNH1_9HYPH</name>
<dbReference type="EMBL" id="QHHQ01000007">
    <property type="protein sequence ID" value="RAH98408.1"/>
    <property type="molecule type" value="Genomic_DNA"/>
</dbReference>
<dbReference type="RefSeq" id="WP_111351290.1">
    <property type="nucleotide sequence ID" value="NZ_JAIWKD010000006.1"/>
</dbReference>
<dbReference type="Gene3D" id="3.40.30.10">
    <property type="entry name" value="Glutaredoxin"/>
    <property type="match status" value="1"/>
</dbReference>
<comment type="caution">
    <text evidence="4">The sequence shown here is derived from an EMBL/GenBank/DDBJ whole genome shotgun (WGS) entry which is preliminary data.</text>
</comment>
<dbReference type="InterPro" id="IPR004045">
    <property type="entry name" value="Glutathione_S-Trfase_N"/>
</dbReference>
<dbReference type="CDD" id="cd00299">
    <property type="entry name" value="GST_C_family"/>
    <property type="match status" value="1"/>
</dbReference>
<feature type="domain" description="GST N-terminal" evidence="2">
    <location>
        <begin position="1"/>
        <end position="78"/>
    </location>
</feature>
<dbReference type="PROSITE" id="PS50404">
    <property type="entry name" value="GST_NTER"/>
    <property type="match status" value="1"/>
</dbReference>
<dbReference type="Pfam" id="PF13417">
    <property type="entry name" value="GST_N_3"/>
    <property type="match status" value="1"/>
</dbReference>
<dbReference type="SUPFAM" id="SSF52833">
    <property type="entry name" value="Thioredoxin-like"/>
    <property type="match status" value="1"/>
</dbReference>
<reference evidence="4 5" key="1">
    <citation type="submission" date="2018-05" db="EMBL/GenBank/DDBJ databases">
        <title>Acuticoccus sediminis sp. nov., isolated from deep-sea sediment of Indian Ocean.</title>
        <authorList>
            <person name="Liu X."/>
            <person name="Lai Q."/>
            <person name="Du Y."/>
            <person name="Sun F."/>
            <person name="Zhang X."/>
            <person name="Wang S."/>
            <person name="Shao Z."/>
        </authorList>
    </citation>
    <scope>NUCLEOTIDE SEQUENCE [LARGE SCALE GENOMIC DNA]</scope>
    <source>
        <strain evidence="4 5">PTG4-2</strain>
    </source>
</reference>
<gene>
    <name evidence="4" type="ORF">DLJ53_27325</name>
</gene>
<evidence type="ECO:0000259" key="2">
    <source>
        <dbReference type="PROSITE" id="PS50404"/>
    </source>
</evidence>
<dbReference type="InterPro" id="IPR036282">
    <property type="entry name" value="Glutathione-S-Trfase_C_sf"/>
</dbReference>
<comment type="subunit">
    <text evidence="1">Homodimer.</text>
</comment>
<accession>A0A8B2NNH1</accession>
<dbReference type="PROSITE" id="PS50405">
    <property type="entry name" value="GST_CTER"/>
    <property type="match status" value="1"/>
</dbReference>
<dbReference type="InterPro" id="IPR040079">
    <property type="entry name" value="Glutathione_S-Trfase"/>
</dbReference>
<evidence type="ECO:0000259" key="3">
    <source>
        <dbReference type="PROSITE" id="PS50405"/>
    </source>
</evidence>
<evidence type="ECO:0000313" key="4">
    <source>
        <dbReference type="EMBL" id="RAH98408.1"/>
    </source>
</evidence>
<organism evidence="4 5">
    <name type="scientific">Acuticoccus sediminis</name>
    <dbReference type="NCBI Taxonomy" id="2184697"/>
    <lineage>
        <taxon>Bacteria</taxon>
        <taxon>Pseudomonadati</taxon>
        <taxon>Pseudomonadota</taxon>
        <taxon>Alphaproteobacteria</taxon>
        <taxon>Hyphomicrobiales</taxon>
        <taxon>Amorphaceae</taxon>
        <taxon>Acuticoccus</taxon>
    </lineage>
</organism>
<dbReference type="PANTHER" id="PTHR43969">
    <property type="entry name" value="GLUTATHIONE S TRANSFERASE D10, ISOFORM A-RELATED"/>
    <property type="match status" value="1"/>
</dbReference>
<dbReference type="PANTHER" id="PTHR43969:SF9">
    <property type="entry name" value="GLUTATHIONE S TRANSFERASE D10, ISOFORM A-RELATED"/>
    <property type="match status" value="1"/>
</dbReference>
<dbReference type="GO" id="GO:0006749">
    <property type="term" value="P:glutathione metabolic process"/>
    <property type="evidence" value="ECO:0007669"/>
    <property type="project" value="TreeGrafter"/>
</dbReference>
<dbReference type="SFLD" id="SFLDS00019">
    <property type="entry name" value="Glutathione_Transferase_(cytos"/>
    <property type="match status" value="1"/>
</dbReference>
<evidence type="ECO:0000256" key="1">
    <source>
        <dbReference type="ARBA" id="ARBA00011738"/>
    </source>
</evidence>
<keyword evidence="5" id="KW-1185">Reference proteome</keyword>
<feature type="domain" description="GST C-terminal" evidence="3">
    <location>
        <begin position="87"/>
        <end position="221"/>
    </location>
</feature>
<dbReference type="InterPro" id="IPR010987">
    <property type="entry name" value="Glutathione-S-Trfase_C-like"/>
</dbReference>
<sequence>MILHHHPFLPACRFARLALAEHAIDVELKLEPFWEARPEFVAINPGLTLPMAYDNGRGPLIGARVLMEYIDERYGDMRAAHRLMPADPFQRGEVRRLVDWFLIKFEDEVSGPLVTERILKLEIPAKRGGGAPDSGAMRAARQNIVGHMHYLGALTASRHWLAGDSLSFADLAAAAALSTVDYLGEAPWDADPAVKQWYQRVKSRPAFRPLLTDKARLVAPAPHYADLDF</sequence>
<dbReference type="Proteomes" id="UP000249590">
    <property type="component" value="Unassembled WGS sequence"/>
</dbReference>
<keyword evidence="4" id="KW-0808">Transferase</keyword>
<dbReference type="AlphaFoldDB" id="A0A8B2NNH1"/>
<dbReference type="Pfam" id="PF00043">
    <property type="entry name" value="GST_C"/>
    <property type="match status" value="1"/>
</dbReference>
<dbReference type="InterPro" id="IPR004046">
    <property type="entry name" value="GST_C"/>
</dbReference>
<proteinExistence type="predicted"/>
<dbReference type="Gene3D" id="1.20.1050.10">
    <property type="match status" value="1"/>
</dbReference>